<dbReference type="GO" id="GO:0008408">
    <property type="term" value="F:3'-5' exonuclease activity"/>
    <property type="evidence" value="ECO:0007669"/>
    <property type="project" value="TreeGrafter"/>
</dbReference>
<dbReference type="Pfam" id="PF00929">
    <property type="entry name" value="RNase_T"/>
    <property type="match status" value="1"/>
</dbReference>
<evidence type="ECO:0000256" key="2">
    <source>
        <dbReference type="ARBA" id="ARBA00022801"/>
    </source>
</evidence>
<gene>
    <name evidence="5" type="ORF">IAA31_06560</name>
</gene>
<evidence type="ECO:0000313" key="6">
    <source>
        <dbReference type="Proteomes" id="UP000824150"/>
    </source>
</evidence>
<reference evidence="5" key="1">
    <citation type="journal article" date="2021" name="PeerJ">
        <title>Extensive microbial diversity within the chicken gut microbiome revealed by metagenomics and culture.</title>
        <authorList>
            <person name="Gilroy R."/>
            <person name="Ravi A."/>
            <person name="Getino M."/>
            <person name="Pursley I."/>
            <person name="Horton D.L."/>
            <person name="Alikhan N.F."/>
            <person name="Baker D."/>
            <person name="Gharbi K."/>
            <person name="Hall N."/>
            <person name="Watson M."/>
            <person name="Adriaenssens E.M."/>
            <person name="Foster-Nyarko E."/>
            <person name="Jarju S."/>
            <person name="Secka A."/>
            <person name="Antonio M."/>
            <person name="Oren A."/>
            <person name="Chaudhuri R.R."/>
            <person name="La Ragione R."/>
            <person name="Hildebrand F."/>
            <person name="Pallen M.J."/>
        </authorList>
    </citation>
    <scope>NUCLEOTIDE SEQUENCE</scope>
    <source>
        <strain evidence="5">687</strain>
    </source>
</reference>
<dbReference type="SUPFAM" id="SSF53098">
    <property type="entry name" value="Ribonuclease H-like"/>
    <property type="match status" value="1"/>
</dbReference>
<organism evidence="5 6">
    <name type="scientific">Candidatus Anaerobiospirillum merdipullorum</name>
    <dbReference type="NCBI Taxonomy" id="2838450"/>
    <lineage>
        <taxon>Bacteria</taxon>
        <taxon>Pseudomonadati</taxon>
        <taxon>Pseudomonadota</taxon>
        <taxon>Gammaproteobacteria</taxon>
        <taxon>Aeromonadales</taxon>
        <taxon>Succinivibrionaceae</taxon>
        <taxon>Anaerobiospirillum</taxon>
    </lineage>
</organism>
<comment type="caution">
    <text evidence="5">The sequence shown here is derived from an EMBL/GenBank/DDBJ whole genome shotgun (WGS) entry which is preliminary data.</text>
</comment>
<dbReference type="EMBL" id="JAHLFG010000070">
    <property type="protein sequence ID" value="MBU3827134.1"/>
    <property type="molecule type" value="Genomic_DNA"/>
</dbReference>
<accession>A0A9E2NU77</accession>
<feature type="domain" description="Exonuclease" evidence="4">
    <location>
        <begin position="45"/>
        <end position="217"/>
    </location>
</feature>
<keyword evidence="1" id="KW-0540">Nuclease</keyword>
<dbReference type="GO" id="GO:0006259">
    <property type="term" value="P:DNA metabolic process"/>
    <property type="evidence" value="ECO:0007669"/>
    <property type="project" value="UniProtKB-ARBA"/>
</dbReference>
<dbReference type="InterPro" id="IPR013520">
    <property type="entry name" value="Ribonucl_H"/>
</dbReference>
<dbReference type="PANTHER" id="PTHR30231">
    <property type="entry name" value="DNA POLYMERASE III SUBUNIT EPSILON"/>
    <property type="match status" value="1"/>
</dbReference>
<evidence type="ECO:0000259" key="4">
    <source>
        <dbReference type="SMART" id="SM00479"/>
    </source>
</evidence>
<keyword evidence="3" id="KW-0269">Exonuclease</keyword>
<dbReference type="GO" id="GO:0003676">
    <property type="term" value="F:nucleic acid binding"/>
    <property type="evidence" value="ECO:0007669"/>
    <property type="project" value="InterPro"/>
</dbReference>
<dbReference type="GO" id="GO:0005829">
    <property type="term" value="C:cytosol"/>
    <property type="evidence" value="ECO:0007669"/>
    <property type="project" value="TreeGrafter"/>
</dbReference>
<dbReference type="SMART" id="SM00479">
    <property type="entry name" value="EXOIII"/>
    <property type="match status" value="1"/>
</dbReference>
<reference evidence="5" key="2">
    <citation type="submission" date="2021-04" db="EMBL/GenBank/DDBJ databases">
        <authorList>
            <person name="Gilroy R."/>
        </authorList>
    </citation>
    <scope>NUCLEOTIDE SEQUENCE</scope>
    <source>
        <strain evidence="5">687</strain>
    </source>
</reference>
<keyword evidence="2" id="KW-0378">Hydrolase</keyword>
<dbReference type="CDD" id="cd06127">
    <property type="entry name" value="DEDDh"/>
    <property type="match status" value="1"/>
</dbReference>
<dbReference type="PANTHER" id="PTHR30231:SF4">
    <property type="entry name" value="PROTEIN NEN2"/>
    <property type="match status" value="1"/>
</dbReference>
<dbReference type="InterPro" id="IPR012337">
    <property type="entry name" value="RNaseH-like_sf"/>
</dbReference>
<evidence type="ECO:0000313" key="5">
    <source>
        <dbReference type="EMBL" id="MBU3827134.1"/>
    </source>
</evidence>
<sequence>MLFDKLKHLEKLRRKALKDPQLEPSLAPFFAAPLPSHDSPLRNLDFVALDFETTGLDFAHDKVLSIGGVKMHGLQIDFGSCFHHFLVEPECCINPQAALINQITPEALAQGMSLNEARDFLIDTLHGHIIICHAAVIEHSFLFNMLGLKSSFPLPLIFLDTMKIERSLIHRPQGKEDLRLATIRQKRQLPPYVAHNALADAVATAEVFLAQVKDVFGKDEPKLGPLFTRSC</sequence>
<dbReference type="Proteomes" id="UP000824150">
    <property type="component" value="Unassembled WGS sequence"/>
</dbReference>
<dbReference type="Gene3D" id="3.30.420.10">
    <property type="entry name" value="Ribonuclease H-like superfamily/Ribonuclease H"/>
    <property type="match status" value="1"/>
</dbReference>
<proteinExistence type="predicted"/>
<protein>
    <recommendedName>
        <fullName evidence="4">Exonuclease domain-containing protein</fullName>
    </recommendedName>
</protein>
<name>A0A9E2NU77_9GAMM</name>
<dbReference type="AlphaFoldDB" id="A0A9E2NU77"/>
<evidence type="ECO:0000256" key="1">
    <source>
        <dbReference type="ARBA" id="ARBA00022722"/>
    </source>
</evidence>
<evidence type="ECO:0000256" key="3">
    <source>
        <dbReference type="ARBA" id="ARBA00022839"/>
    </source>
</evidence>
<dbReference type="InterPro" id="IPR036397">
    <property type="entry name" value="RNaseH_sf"/>
</dbReference>